<evidence type="ECO:0000256" key="3">
    <source>
        <dbReference type="ARBA" id="ARBA00022679"/>
    </source>
</evidence>
<dbReference type="Pfam" id="PF00069">
    <property type="entry name" value="Pkinase"/>
    <property type="match status" value="1"/>
</dbReference>
<dbReference type="PROSITE" id="PS50011">
    <property type="entry name" value="PROTEIN_KINASE_DOM"/>
    <property type="match status" value="1"/>
</dbReference>
<dbReference type="EC" id="2.7.11.1" evidence="1"/>
<accession>A0A6P9A2C4</accession>
<dbReference type="GO" id="GO:0007224">
    <property type="term" value="P:smoothened signaling pathway"/>
    <property type="evidence" value="ECO:0007669"/>
    <property type="project" value="TreeGrafter"/>
</dbReference>
<dbReference type="SMART" id="SM00220">
    <property type="entry name" value="S_TKc"/>
    <property type="match status" value="1"/>
</dbReference>
<comment type="catalytic activity">
    <reaction evidence="8">
        <text>L-seryl-[protein] + ATP = O-phospho-L-seryl-[protein] + ADP + H(+)</text>
        <dbReference type="Rhea" id="RHEA:17989"/>
        <dbReference type="Rhea" id="RHEA-COMP:9863"/>
        <dbReference type="Rhea" id="RHEA-COMP:11604"/>
        <dbReference type="ChEBI" id="CHEBI:15378"/>
        <dbReference type="ChEBI" id="CHEBI:29999"/>
        <dbReference type="ChEBI" id="CHEBI:30616"/>
        <dbReference type="ChEBI" id="CHEBI:83421"/>
        <dbReference type="ChEBI" id="CHEBI:456216"/>
        <dbReference type="EC" id="2.7.11.1"/>
    </reaction>
</comment>
<dbReference type="InterPro" id="IPR017441">
    <property type="entry name" value="Protein_kinase_ATP_BS"/>
</dbReference>
<sequence>MDKYTVIRTIGQGSYGTVYQACSKNSDQVVALKVITKHKKNQKDIQNLRQEFEIQRTLCHPNIIRMLDSFETDHDIIVVTEFAPQDLSLKLKEKGQLSEESVKSVVCDLLSALYYLHYHRVLHRDLKPQNILVEANGTAKLCDFGFARSMSIDTYVLVSIKGTPLYMAPEIIDGCPYDHSADLWSLGCIVYECLVGSPPFYTNALLRLVNLIQGEIKWPMSVSPDCLSFLRGLLEKDPSKRLSWPDLLHHPFVDFSKINLGNVPSNAAVVVPLTHPLTASQALAKEKQKKDLICHLAGKPRSYAESAKYLEQQENKHKVLQELQSHPKTRVCMASPECAENQTLGNNGTCPMMYAVGHKTQNDAVIPMQNTPEKKLAFPGVTLLKAEAGVQTFDHKSDRNSEIVPTLDSDNVGDKDKNTIEHLSPVPTSQVEHSNLSTTKTDKFDGQTFLSWISDDNPQPIECEEWLVFLQKTMEEVMDGEVDMMKQENFIAMLVSHLRNPHASSKVVEYVACLLSLPFVVNGVNDDALTRIKEVYLVVKVVPNLVYASNLLTQHKMTDNKPDVEETDSDLGADELQAIECIYLLLCHLTHLSIDFLTQFCDAVAIFNCVALLRQLLLLGRRKARIVADLLAILAHILRVLPESALIVEQIALGSVEGEKGKGLSSILKNKTCPLLRSRCCHLLRQLGKCSCRALQNAWSPGLRSALESLLNDSSDLVSKAAEEAVSKLKCLVFYEAQSRPKR</sequence>
<evidence type="ECO:0000256" key="1">
    <source>
        <dbReference type="ARBA" id="ARBA00012513"/>
    </source>
</evidence>
<dbReference type="GO" id="GO:0005737">
    <property type="term" value="C:cytoplasm"/>
    <property type="evidence" value="ECO:0007669"/>
    <property type="project" value="UniProtKB-ARBA"/>
</dbReference>
<dbReference type="FunCoup" id="A0A6P9A2C4">
    <property type="interactions" value="29"/>
</dbReference>
<dbReference type="RefSeq" id="XP_034251590.1">
    <property type="nucleotide sequence ID" value="XM_034395699.1"/>
</dbReference>
<keyword evidence="5 12" id="KW-0418">Kinase</keyword>
<protein>
    <recommendedName>
        <fullName evidence="1">non-specific serine/threonine protein kinase</fullName>
        <ecNumber evidence="1">2.7.11.1</ecNumber>
    </recommendedName>
</protein>
<dbReference type="GO" id="GO:0004674">
    <property type="term" value="F:protein serine/threonine kinase activity"/>
    <property type="evidence" value="ECO:0007669"/>
    <property type="project" value="UniProtKB-KW"/>
</dbReference>
<evidence type="ECO:0000256" key="2">
    <source>
        <dbReference type="ARBA" id="ARBA00022527"/>
    </source>
</evidence>
<dbReference type="Gene3D" id="1.10.510.10">
    <property type="entry name" value="Transferase(Phosphotransferase) domain 1"/>
    <property type="match status" value="1"/>
</dbReference>
<dbReference type="AlphaFoldDB" id="A0A6P9A2C4"/>
<dbReference type="GeneID" id="117651569"/>
<keyword evidence="11" id="KW-1185">Reference proteome</keyword>
<evidence type="ECO:0000256" key="9">
    <source>
        <dbReference type="PROSITE-ProRule" id="PRU10141"/>
    </source>
</evidence>
<dbReference type="PANTHER" id="PTHR22983:SF6">
    <property type="entry name" value="SERINE_THREONINE-PROTEIN KINASE 36"/>
    <property type="match status" value="1"/>
</dbReference>
<comment type="catalytic activity">
    <reaction evidence="7">
        <text>L-threonyl-[protein] + ATP = O-phospho-L-threonyl-[protein] + ADP + H(+)</text>
        <dbReference type="Rhea" id="RHEA:46608"/>
        <dbReference type="Rhea" id="RHEA-COMP:11060"/>
        <dbReference type="Rhea" id="RHEA-COMP:11605"/>
        <dbReference type="ChEBI" id="CHEBI:15378"/>
        <dbReference type="ChEBI" id="CHEBI:30013"/>
        <dbReference type="ChEBI" id="CHEBI:30616"/>
        <dbReference type="ChEBI" id="CHEBI:61977"/>
        <dbReference type="ChEBI" id="CHEBI:456216"/>
        <dbReference type="EC" id="2.7.11.1"/>
    </reaction>
</comment>
<evidence type="ECO:0000256" key="7">
    <source>
        <dbReference type="ARBA" id="ARBA00047899"/>
    </source>
</evidence>
<evidence type="ECO:0000256" key="5">
    <source>
        <dbReference type="ARBA" id="ARBA00022777"/>
    </source>
</evidence>
<dbReference type="FunFam" id="1.10.510.10:FF:000571">
    <property type="entry name" value="Maternal embryonic leucine zipper kinase"/>
    <property type="match status" value="1"/>
</dbReference>
<keyword evidence="3" id="KW-0808">Transferase</keyword>
<evidence type="ECO:0000256" key="8">
    <source>
        <dbReference type="ARBA" id="ARBA00048679"/>
    </source>
</evidence>
<dbReference type="PROSITE" id="PS00107">
    <property type="entry name" value="PROTEIN_KINASE_ATP"/>
    <property type="match status" value="1"/>
</dbReference>
<evidence type="ECO:0000256" key="6">
    <source>
        <dbReference type="ARBA" id="ARBA00022840"/>
    </source>
</evidence>
<keyword evidence="6 9" id="KW-0067">ATP-binding</keyword>
<evidence type="ECO:0000259" key="10">
    <source>
        <dbReference type="PROSITE" id="PS50011"/>
    </source>
</evidence>
<evidence type="ECO:0000256" key="4">
    <source>
        <dbReference type="ARBA" id="ARBA00022741"/>
    </source>
</evidence>
<dbReference type="SUPFAM" id="SSF56112">
    <property type="entry name" value="Protein kinase-like (PK-like)"/>
    <property type="match status" value="1"/>
</dbReference>
<evidence type="ECO:0000313" key="12">
    <source>
        <dbReference type="RefSeq" id="XP_034251590.1"/>
    </source>
</evidence>
<dbReference type="FunFam" id="3.30.200.20:FF:000042">
    <property type="entry name" value="Aurora kinase A"/>
    <property type="match status" value="1"/>
</dbReference>
<organism evidence="12">
    <name type="scientific">Thrips palmi</name>
    <name type="common">Melon thrips</name>
    <dbReference type="NCBI Taxonomy" id="161013"/>
    <lineage>
        <taxon>Eukaryota</taxon>
        <taxon>Metazoa</taxon>
        <taxon>Ecdysozoa</taxon>
        <taxon>Arthropoda</taxon>
        <taxon>Hexapoda</taxon>
        <taxon>Insecta</taxon>
        <taxon>Pterygota</taxon>
        <taxon>Neoptera</taxon>
        <taxon>Paraneoptera</taxon>
        <taxon>Thysanoptera</taxon>
        <taxon>Terebrantia</taxon>
        <taxon>Thripoidea</taxon>
        <taxon>Thripidae</taxon>
        <taxon>Thrips</taxon>
    </lineage>
</organism>
<keyword evidence="4 9" id="KW-0547">Nucleotide-binding</keyword>
<dbReference type="PROSITE" id="PS00108">
    <property type="entry name" value="PROTEIN_KINASE_ST"/>
    <property type="match status" value="1"/>
</dbReference>
<name>A0A6P9A2C4_THRPL</name>
<dbReference type="InterPro" id="IPR008271">
    <property type="entry name" value="Ser/Thr_kinase_AS"/>
</dbReference>
<dbReference type="InParanoid" id="A0A6P9A2C4"/>
<dbReference type="GO" id="GO:0005524">
    <property type="term" value="F:ATP binding"/>
    <property type="evidence" value="ECO:0007669"/>
    <property type="project" value="UniProtKB-UniRule"/>
</dbReference>
<dbReference type="InterPro" id="IPR000719">
    <property type="entry name" value="Prot_kinase_dom"/>
</dbReference>
<reference evidence="12" key="1">
    <citation type="submission" date="2025-08" db="UniProtKB">
        <authorList>
            <consortium name="RefSeq"/>
        </authorList>
    </citation>
    <scope>IDENTIFICATION</scope>
    <source>
        <tissue evidence="12">Total insect</tissue>
    </source>
</reference>
<dbReference type="KEGG" id="tpal:117651569"/>
<gene>
    <name evidence="12" type="primary">LOC117651569</name>
</gene>
<keyword evidence="2" id="KW-0723">Serine/threonine-protein kinase</keyword>
<dbReference type="OrthoDB" id="266718at2759"/>
<feature type="domain" description="Protein kinase" evidence="10">
    <location>
        <begin position="4"/>
        <end position="253"/>
    </location>
</feature>
<dbReference type="InterPro" id="IPR011009">
    <property type="entry name" value="Kinase-like_dom_sf"/>
</dbReference>
<dbReference type="Proteomes" id="UP000515158">
    <property type="component" value="Unplaced"/>
</dbReference>
<dbReference type="PANTHER" id="PTHR22983">
    <property type="entry name" value="PROTEIN KINASE RELATED"/>
    <property type="match status" value="1"/>
</dbReference>
<proteinExistence type="predicted"/>
<evidence type="ECO:0000313" key="11">
    <source>
        <dbReference type="Proteomes" id="UP000515158"/>
    </source>
</evidence>
<dbReference type="CTD" id="32855"/>
<feature type="binding site" evidence="9">
    <location>
        <position position="33"/>
    </location>
    <ligand>
        <name>ATP</name>
        <dbReference type="ChEBI" id="CHEBI:30616"/>
    </ligand>
</feature>